<evidence type="ECO:0000259" key="9">
    <source>
        <dbReference type="PROSITE" id="PS51366"/>
    </source>
</evidence>
<evidence type="ECO:0000256" key="2">
    <source>
        <dbReference type="ARBA" id="ARBA00005497"/>
    </source>
</evidence>
<keyword evidence="8" id="KW-0812">Transmembrane</keyword>
<evidence type="ECO:0000256" key="7">
    <source>
        <dbReference type="SAM" id="MobiDB-lite"/>
    </source>
</evidence>
<dbReference type="SMART" id="SM00544">
    <property type="entry name" value="MA3"/>
    <property type="match status" value="1"/>
</dbReference>
<evidence type="ECO:0000256" key="1">
    <source>
        <dbReference type="ARBA" id="ARBA00004496"/>
    </source>
</evidence>
<keyword evidence="8" id="KW-0472">Membrane</keyword>
<evidence type="ECO:0000256" key="4">
    <source>
        <dbReference type="ARBA" id="ARBA00022737"/>
    </source>
</evidence>
<dbReference type="SUPFAM" id="SSF48371">
    <property type="entry name" value="ARM repeat"/>
    <property type="match status" value="1"/>
</dbReference>
<dbReference type="GO" id="GO:0006417">
    <property type="term" value="P:regulation of translation"/>
    <property type="evidence" value="ECO:0007669"/>
    <property type="project" value="UniProtKB-KW"/>
</dbReference>
<dbReference type="AlphaFoldDB" id="A0A7J8WV42"/>
<dbReference type="GO" id="GO:0005737">
    <property type="term" value="C:cytoplasm"/>
    <property type="evidence" value="ECO:0007669"/>
    <property type="project" value="UniProtKB-SubCell"/>
</dbReference>
<sequence>MASGEGFLTDEQREMLKIASQNVETALPSPRLSSSPKSPTSLLSDHQLKVPAGGKAPTGGIAVRHVRRSHSGKSIRVKKGYMYNVIKNVKRTGPGIKLHKQTEEKMKMKPDIFLGFLLVFWILVSNSLLILSNGAGGKGTWGKLLDTDGESHIDRNDPNYDSGEEPYQLVGSTISDPLDEYKKAVVSIIEEYFSTSDVEVAASDLKDLGSSEYHPYFIKRLVSMAMDRHDKEKEMASVLLSSLYADVISPPQIRDGFVMLLESADDLAVDILDAVDILALFVSRAVVDEILPPAFITRAKKTLPESSKGYQVLQTAEKSYLSAPHHAELLERRWGGSTHVTVEEMKKKIADLLREYVESGDTFEA</sequence>
<evidence type="ECO:0000313" key="11">
    <source>
        <dbReference type="Proteomes" id="UP000593577"/>
    </source>
</evidence>
<keyword evidence="4" id="KW-0677">Repeat</keyword>
<dbReference type="GO" id="GO:0045892">
    <property type="term" value="P:negative regulation of DNA-templated transcription"/>
    <property type="evidence" value="ECO:0007669"/>
    <property type="project" value="InterPro"/>
</dbReference>
<accession>A0A7J8WV42</accession>
<feature type="compositionally biased region" description="Low complexity" evidence="7">
    <location>
        <begin position="27"/>
        <end position="44"/>
    </location>
</feature>
<dbReference type="PROSITE" id="PS51366">
    <property type="entry name" value="MI"/>
    <property type="match status" value="1"/>
</dbReference>
<keyword evidence="5" id="KW-0810">Translation regulation</keyword>
<dbReference type="InterPro" id="IPR016024">
    <property type="entry name" value="ARM-type_fold"/>
</dbReference>
<evidence type="ECO:0000313" key="10">
    <source>
        <dbReference type="EMBL" id="MBA0678429.1"/>
    </source>
</evidence>
<dbReference type="Pfam" id="PF02847">
    <property type="entry name" value="MA3"/>
    <property type="match status" value="1"/>
</dbReference>
<proteinExistence type="inferred from homology"/>
<comment type="subcellular location">
    <subcellularLocation>
        <location evidence="1">Cytoplasm</location>
    </subcellularLocation>
</comment>
<dbReference type="PANTHER" id="PTHR12626">
    <property type="entry name" value="PROGRAMMED CELL DEATH 4"/>
    <property type="match status" value="1"/>
</dbReference>
<evidence type="ECO:0000256" key="8">
    <source>
        <dbReference type="SAM" id="Phobius"/>
    </source>
</evidence>
<dbReference type="Proteomes" id="UP000593577">
    <property type="component" value="Unassembled WGS sequence"/>
</dbReference>
<keyword evidence="3" id="KW-0963">Cytoplasm</keyword>
<dbReference type="FunFam" id="1.25.40.180:FF:000009">
    <property type="entry name" value="programmed cell death protein 4"/>
    <property type="match status" value="1"/>
</dbReference>
<dbReference type="InterPro" id="IPR039778">
    <property type="entry name" value="PDCD4"/>
</dbReference>
<name>A0A7J8WV42_GOSAI</name>
<evidence type="ECO:0000256" key="6">
    <source>
        <dbReference type="ARBA" id="ARBA00023242"/>
    </source>
</evidence>
<dbReference type="PANTHER" id="PTHR12626:SF0">
    <property type="entry name" value="PROGRAMMED CELL DEATH PROTEIN 4"/>
    <property type="match status" value="1"/>
</dbReference>
<comment type="similarity">
    <text evidence="2">Belongs to the PDCD4 family.</text>
</comment>
<feature type="region of interest" description="Disordered" evidence="7">
    <location>
        <begin position="1"/>
        <end position="59"/>
    </location>
</feature>
<feature type="non-terminal residue" evidence="10">
    <location>
        <position position="365"/>
    </location>
</feature>
<protein>
    <recommendedName>
        <fullName evidence="9">MI domain-containing protein</fullName>
    </recommendedName>
</protein>
<keyword evidence="6" id="KW-0539">Nucleus</keyword>
<dbReference type="Gene3D" id="1.25.40.180">
    <property type="match status" value="1"/>
</dbReference>
<organism evidence="10 11">
    <name type="scientific">Gossypium aridum</name>
    <name type="common">American cotton</name>
    <name type="synonym">Erioxylum aridum</name>
    <dbReference type="NCBI Taxonomy" id="34290"/>
    <lineage>
        <taxon>Eukaryota</taxon>
        <taxon>Viridiplantae</taxon>
        <taxon>Streptophyta</taxon>
        <taxon>Embryophyta</taxon>
        <taxon>Tracheophyta</taxon>
        <taxon>Spermatophyta</taxon>
        <taxon>Magnoliopsida</taxon>
        <taxon>eudicotyledons</taxon>
        <taxon>Gunneridae</taxon>
        <taxon>Pentapetalae</taxon>
        <taxon>rosids</taxon>
        <taxon>malvids</taxon>
        <taxon>Malvales</taxon>
        <taxon>Malvaceae</taxon>
        <taxon>Malvoideae</taxon>
        <taxon>Gossypium</taxon>
    </lineage>
</organism>
<gene>
    <name evidence="10" type="ORF">Goari_019778</name>
</gene>
<keyword evidence="8" id="KW-1133">Transmembrane helix</keyword>
<keyword evidence="11" id="KW-1185">Reference proteome</keyword>
<dbReference type="InterPro" id="IPR003891">
    <property type="entry name" value="Initiation_fac_eIF4g_MI"/>
</dbReference>
<feature type="domain" description="MI" evidence="9">
    <location>
        <begin position="180"/>
        <end position="301"/>
    </location>
</feature>
<evidence type="ECO:0000256" key="5">
    <source>
        <dbReference type="ARBA" id="ARBA00022845"/>
    </source>
</evidence>
<evidence type="ECO:0000256" key="3">
    <source>
        <dbReference type="ARBA" id="ARBA00022490"/>
    </source>
</evidence>
<comment type="caution">
    <text evidence="10">The sequence shown here is derived from an EMBL/GenBank/DDBJ whole genome shotgun (WGS) entry which is preliminary data.</text>
</comment>
<reference evidence="10 11" key="1">
    <citation type="journal article" date="2019" name="Genome Biol. Evol.">
        <title>Insights into the evolution of the New World diploid cottons (Gossypium, subgenus Houzingenia) based on genome sequencing.</title>
        <authorList>
            <person name="Grover C.E."/>
            <person name="Arick M.A. 2nd"/>
            <person name="Thrash A."/>
            <person name="Conover J.L."/>
            <person name="Sanders W.S."/>
            <person name="Peterson D.G."/>
            <person name="Frelichowski J.E."/>
            <person name="Scheffler J.A."/>
            <person name="Scheffler B.E."/>
            <person name="Wendel J.F."/>
        </authorList>
    </citation>
    <scope>NUCLEOTIDE SEQUENCE [LARGE SCALE GENOMIC DNA]</scope>
    <source>
        <strain evidence="10">185</strain>
        <tissue evidence="10">Leaf</tissue>
    </source>
</reference>
<feature type="transmembrane region" description="Helical" evidence="8">
    <location>
        <begin position="112"/>
        <end position="131"/>
    </location>
</feature>
<dbReference type="EMBL" id="JABFAA010000003">
    <property type="protein sequence ID" value="MBA0678429.1"/>
    <property type="molecule type" value="Genomic_DNA"/>
</dbReference>